<dbReference type="EMBL" id="CM023482">
    <property type="protein sequence ID" value="KAH6939127.1"/>
    <property type="molecule type" value="Genomic_DNA"/>
</dbReference>
<evidence type="ECO:0000313" key="2">
    <source>
        <dbReference type="Proteomes" id="UP000821845"/>
    </source>
</evidence>
<keyword evidence="2" id="KW-1185">Reference proteome</keyword>
<proteinExistence type="predicted"/>
<name>A0ACB7T147_HYAAI</name>
<sequence length="181" mass="20402">MVDEIHVKPFFDYKAGNIAGVATNCSEAAHSADEFQKPVFPSSRDPKVSFLYDLLDWLDAWQKKNTNACRLTDETHGALYQTTQALVEITRYCFDELHLSFVVLGKFQTDLLEDRFGKYRRLLGLITTYLSGSYTKAKISFACKAPCHGLARPPQSTPTKTNTGRRFKNEQAHTKLTGTSL</sequence>
<accession>A0ACB7T147</accession>
<comment type="caution">
    <text evidence="1">The sequence shown here is derived from an EMBL/GenBank/DDBJ whole genome shotgun (WGS) entry which is preliminary data.</text>
</comment>
<dbReference type="Proteomes" id="UP000821845">
    <property type="component" value="Chromosome 2"/>
</dbReference>
<evidence type="ECO:0000313" key="1">
    <source>
        <dbReference type="EMBL" id="KAH6939127.1"/>
    </source>
</evidence>
<gene>
    <name evidence="1" type="ORF">HPB50_016093</name>
</gene>
<reference evidence="1" key="1">
    <citation type="submission" date="2020-05" db="EMBL/GenBank/DDBJ databases">
        <title>Large-scale comparative analyses of tick genomes elucidate their genetic diversity and vector capacities.</title>
        <authorList>
            <person name="Jia N."/>
            <person name="Wang J."/>
            <person name="Shi W."/>
            <person name="Du L."/>
            <person name="Sun Y."/>
            <person name="Zhan W."/>
            <person name="Jiang J."/>
            <person name="Wang Q."/>
            <person name="Zhang B."/>
            <person name="Ji P."/>
            <person name="Sakyi L.B."/>
            <person name="Cui X."/>
            <person name="Yuan T."/>
            <person name="Jiang B."/>
            <person name="Yang W."/>
            <person name="Lam T.T.-Y."/>
            <person name="Chang Q."/>
            <person name="Ding S."/>
            <person name="Wang X."/>
            <person name="Zhu J."/>
            <person name="Ruan X."/>
            <person name="Zhao L."/>
            <person name="Wei J."/>
            <person name="Que T."/>
            <person name="Du C."/>
            <person name="Cheng J."/>
            <person name="Dai P."/>
            <person name="Han X."/>
            <person name="Huang E."/>
            <person name="Gao Y."/>
            <person name="Liu J."/>
            <person name="Shao H."/>
            <person name="Ye R."/>
            <person name="Li L."/>
            <person name="Wei W."/>
            <person name="Wang X."/>
            <person name="Wang C."/>
            <person name="Yang T."/>
            <person name="Huo Q."/>
            <person name="Li W."/>
            <person name="Guo W."/>
            <person name="Chen H."/>
            <person name="Zhou L."/>
            <person name="Ni X."/>
            <person name="Tian J."/>
            <person name="Zhou Y."/>
            <person name="Sheng Y."/>
            <person name="Liu T."/>
            <person name="Pan Y."/>
            <person name="Xia L."/>
            <person name="Li J."/>
            <person name="Zhao F."/>
            <person name="Cao W."/>
        </authorList>
    </citation>
    <scope>NUCLEOTIDE SEQUENCE</scope>
    <source>
        <strain evidence="1">Hyas-2018</strain>
    </source>
</reference>
<organism evidence="1 2">
    <name type="scientific">Hyalomma asiaticum</name>
    <name type="common">Tick</name>
    <dbReference type="NCBI Taxonomy" id="266040"/>
    <lineage>
        <taxon>Eukaryota</taxon>
        <taxon>Metazoa</taxon>
        <taxon>Ecdysozoa</taxon>
        <taxon>Arthropoda</taxon>
        <taxon>Chelicerata</taxon>
        <taxon>Arachnida</taxon>
        <taxon>Acari</taxon>
        <taxon>Parasitiformes</taxon>
        <taxon>Ixodida</taxon>
        <taxon>Ixodoidea</taxon>
        <taxon>Ixodidae</taxon>
        <taxon>Hyalomminae</taxon>
        <taxon>Hyalomma</taxon>
    </lineage>
</organism>
<protein>
    <submittedName>
        <fullName evidence="1">Uncharacterized protein</fullName>
    </submittedName>
</protein>